<dbReference type="EMBL" id="AM746676">
    <property type="protein sequence ID" value="CAN91703.1"/>
    <property type="molecule type" value="Genomic_DNA"/>
</dbReference>
<protein>
    <recommendedName>
        <fullName evidence="5">Secreted protein</fullName>
    </recommendedName>
</protein>
<accession>A9FCW2</accession>
<gene>
    <name evidence="3" type="ordered locus">sce1545</name>
</gene>
<sequence length="466" mass="47421">MLSRRTCAAVLASLAAARCVPAPTLAPAPAPAAASGPPPAAPHRPPPEATTANAGAARCQLRGPSDLGALAAGGAFALGFGDRGGLAVWAGPGGARARPLTAFAEPVGAEVALALPKDAAPREVVPVAGGFVVLAQRLAVRPLACASRCVDATCSSWPAGTPQPHVCSRPCWRPCPGLEPVGLVAQRTDSAGCALGAWVPLQGGPFDIEAVIPGTDRAFALVTGKDFISIHVPAARAPAVRSCAARAPASDALEVTRSELPAADYALPVRGSGPPTLLLLDEGGALRVVGPGGVRSVQGNFTDALSGRLLDARLQARWGPDGRIHVARQVWLISMDTVQYAVLDAIDAPGAASAGGALDHLALRLDGAAERGALRTPFAEYVEPHGERGRFRRRTWLHRTVGEDIDLRAADPDASDARARVAWSGEAFAITYAVPRGGVAALRAVAADCSGASAGGNTAETQATQD</sequence>
<reference evidence="3 4" key="1">
    <citation type="journal article" date="2007" name="Nat. Biotechnol.">
        <title>Complete genome sequence of the myxobacterium Sorangium cellulosum.</title>
        <authorList>
            <person name="Schneiker S."/>
            <person name="Perlova O."/>
            <person name="Kaiser O."/>
            <person name="Gerth K."/>
            <person name="Alici A."/>
            <person name="Altmeyer M.O."/>
            <person name="Bartels D."/>
            <person name="Bekel T."/>
            <person name="Beyer S."/>
            <person name="Bode E."/>
            <person name="Bode H.B."/>
            <person name="Bolten C.J."/>
            <person name="Choudhuri J.V."/>
            <person name="Doss S."/>
            <person name="Elnakady Y.A."/>
            <person name="Frank B."/>
            <person name="Gaigalat L."/>
            <person name="Goesmann A."/>
            <person name="Groeger C."/>
            <person name="Gross F."/>
            <person name="Jelsbak L."/>
            <person name="Jelsbak L."/>
            <person name="Kalinowski J."/>
            <person name="Kegler C."/>
            <person name="Knauber T."/>
            <person name="Konietzny S."/>
            <person name="Kopp M."/>
            <person name="Krause L."/>
            <person name="Krug D."/>
            <person name="Linke B."/>
            <person name="Mahmud T."/>
            <person name="Martinez-Arias R."/>
            <person name="McHardy A.C."/>
            <person name="Merai M."/>
            <person name="Meyer F."/>
            <person name="Mormann S."/>
            <person name="Munoz-Dorado J."/>
            <person name="Perez J."/>
            <person name="Pradella S."/>
            <person name="Rachid S."/>
            <person name="Raddatz G."/>
            <person name="Rosenau F."/>
            <person name="Rueckert C."/>
            <person name="Sasse F."/>
            <person name="Scharfe M."/>
            <person name="Schuster S.C."/>
            <person name="Suen G."/>
            <person name="Treuner-Lange A."/>
            <person name="Velicer G.J."/>
            <person name="Vorholter F.-J."/>
            <person name="Weissman K.J."/>
            <person name="Welch R.D."/>
            <person name="Wenzel S.C."/>
            <person name="Whitworth D.E."/>
            <person name="Wilhelm S."/>
            <person name="Wittmann C."/>
            <person name="Bloecker H."/>
            <person name="Puehler A."/>
            <person name="Mueller R."/>
        </authorList>
    </citation>
    <scope>NUCLEOTIDE SEQUENCE [LARGE SCALE GENOMIC DNA]</scope>
    <source>
        <strain evidence="4">So ce56</strain>
    </source>
</reference>
<dbReference type="STRING" id="448385.sce1545"/>
<dbReference type="AlphaFoldDB" id="A9FCW2"/>
<proteinExistence type="predicted"/>
<evidence type="ECO:0000313" key="4">
    <source>
        <dbReference type="Proteomes" id="UP000002139"/>
    </source>
</evidence>
<feature type="region of interest" description="Disordered" evidence="1">
    <location>
        <begin position="27"/>
        <end position="54"/>
    </location>
</feature>
<evidence type="ECO:0008006" key="5">
    <source>
        <dbReference type="Google" id="ProtNLM"/>
    </source>
</evidence>
<evidence type="ECO:0000256" key="1">
    <source>
        <dbReference type="SAM" id="MobiDB-lite"/>
    </source>
</evidence>
<feature type="signal peptide" evidence="2">
    <location>
        <begin position="1"/>
        <end position="22"/>
    </location>
</feature>
<name>A9FCW2_SORC5</name>
<organism evidence="3 4">
    <name type="scientific">Sorangium cellulosum (strain So ce56)</name>
    <name type="common">Polyangium cellulosum (strain So ce56)</name>
    <dbReference type="NCBI Taxonomy" id="448385"/>
    <lineage>
        <taxon>Bacteria</taxon>
        <taxon>Pseudomonadati</taxon>
        <taxon>Myxococcota</taxon>
        <taxon>Polyangia</taxon>
        <taxon>Polyangiales</taxon>
        <taxon>Polyangiaceae</taxon>
        <taxon>Sorangium</taxon>
    </lineage>
</organism>
<keyword evidence="2" id="KW-0732">Signal</keyword>
<evidence type="ECO:0000313" key="3">
    <source>
        <dbReference type="EMBL" id="CAN91703.1"/>
    </source>
</evidence>
<dbReference type="KEGG" id="scl:sce1545"/>
<keyword evidence="4" id="KW-1185">Reference proteome</keyword>
<dbReference type="RefSeq" id="WP_012234180.1">
    <property type="nucleotide sequence ID" value="NC_010162.1"/>
</dbReference>
<dbReference type="Proteomes" id="UP000002139">
    <property type="component" value="Chromosome"/>
</dbReference>
<feature type="chain" id="PRO_5002737728" description="Secreted protein" evidence="2">
    <location>
        <begin position="23"/>
        <end position="466"/>
    </location>
</feature>
<feature type="compositionally biased region" description="Pro residues" evidence="1">
    <location>
        <begin position="27"/>
        <end position="48"/>
    </location>
</feature>
<dbReference type="HOGENOM" id="CLU_586475_0_0_7"/>
<evidence type="ECO:0000256" key="2">
    <source>
        <dbReference type="SAM" id="SignalP"/>
    </source>
</evidence>
<dbReference type="BioCyc" id="SCEL448385:SCE_RS07975-MONOMER"/>